<evidence type="ECO:0008006" key="3">
    <source>
        <dbReference type="Google" id="ProtNLM"/>
    </source>
</evidence>
<dbReference type="InterPro" id="IPR053137">
    <property type="entry name" value="NLR-like"/>
</dbReference>
<evidence type="ECO:0000313" key="1">
    <source>
        <dbReference type="EMBL" id="KAF1952875.1"/>
    </source>
</evidence>
<dbReference type="AlphaFoldDB" id="A0A6A5TJI6"/>
<dbReference type="PANTHER" id="PTHR46082">
    <property type="entry name" value="ATP/GTP-BINDING PROTEIN-RELATED"/>
    <property type="match status" value="1"/>
</dbReference>
<reference evidence="1" key="1">
    <citation type="journal article" date="2020" name="Stud. Mycol.">
        <title>101 Dothideomycetes genomes: a test case for predicting lifestyles and emergence of pathogens.</title>
        <authorList>
            <person name="Haridas S."/>
            <person name="Albert R."/>
            <person name="Binder M."/>
            <person name="Bloem J."/>
            <person name="Labutti K."/>
            <person name="Salamov A."/>
            <person name="Andreopoulos B."/>
            <person name="Baker S."/>
            <person name="Barry K."/>
            <person name="Bills G."/>
            <person name="Bluhm B."/>
            <person name="Cannon C."/>
            <person name="Castanera R."/>
            <person name="Culley D."/>
            <person name="Daum C."/>
            <person name="Ezra D."/>
            <person name="Gonzalez J."/>
            <person name="Henrissat B."/>
            <person name="Kuo A."/>
            <person name="Liang C."/>
            <person name="Lipzen A."/>
            <person name="Lutzoni F."/>
            <person name="Magnuson J."/>
            <person name="Mondo S."/>
            <person name="Nolan M."/>
            <person name="Ohm R."/>
            <person name="Pangilinan J."/>
            <person name="Park H.-J."/>
            <person name="Ramirez L."/>
            <person name="Alfaro M."/>
            <person name="Sun H."/>
            <person name="Tritt A."/>
            <person name="Yoshinaga Y."/>
            <person name="Zwiers L.-H."/>
            <person name="Turgeon B."/>
            <person name="Goodwin S."/>
            <person name="Spatafora J."/>
            <person name="Crous P."/>
            <person name="Grigoriev I."/>
        </authorList>
    </citation>
    <scope>NUCLEOTIDE SEQUENCE</scope>
    <source>
        <strain evidence="1">CBS 675.92</strain>
    </source>
</reference>
<name>A0A6A5TJI6_9PLEO</name>
<proteinExistence type="predicted"/>
<dbReference type="InterPro" id="IPR011990">
    <property type="entry name" value="TPR-like_helical_dom_sf"/>
</dbReference>
<protein>
    <recommendedName>
        <fullName evidence="3">Kinesin light chain</fullName>
    </recommendedName>
</protein>
<dbReference type="OrthoDB" id="5986190at2759"/>
<accession>A0A6A5TJI6</accession>
<organism evidence="1 2">
    <name type="scientific">Byssothecium circinans</name>
    <dbReference type="NCBI Taxonomy" id="147558"/>
    <lineage>
        <taxon>Eukaryota</taxon>
        <taxon>Fungi</taxon>
        <taxon>Dikarya</taxon>
        <taxon>Ascomycota</taxon>
        <taxon>Pezizomycotina</taxon>
        <taxon>Dothideomycetes</taxon>
        <taxon>Pleosporomycetidae</taxon>
        <taxon>Pleosporales</taxon>
        <taxon>Massarineae</taxon>
        <taxon>Massarinaceae</taxon>
        <taxon>Byssothecium</taxon>
    </lineage>
</organism>
<evidence type="ECO:0000313" key="2">
    <source>
        <dbReference type="Proteomes" id="UP000800035"/>
    </source>
</evidence>
<dbReference type="Proteomes" id="UP000800035">
    <property type="component" value="Unassembled WGS sequence"/>
</dbReference>
<sequence>MANLASTFWRQRRWNEAEDMLVRVMETRKRILGNEHPDTLTAMGNLAFMFKSQSRNKEAILLIEACFQLRKRVLGHHHPHTESSLESLNKWQMESIDKRLMPL</sequence>
<gene>
    <name evidence="1" type="ORF">CC80DRAFT_495015</name>
</gene>
<dbReference type="SUPFAM" id="SSF48452">
    <property type="entry name" value="TPR-like"/>
    <property type="match status" value="1"/>
</dbReference>
<keyword evidence="2" id="KW-1185">Reference proteome</keyword>
<dbReference type="Pfam" id="PF13424">
    <property type="entry name" value="TPR_12"/>
    <property type="match status" value="1"/>
</dbReference>
<dbReference type="PANTHER" id="PTHR46082:SF11">
    <property type="entry name" value="AAA+ ATPASE DOMAIN-CONTAINING PROTEIN-RELATED"/>
    <property type="match status" value="1"/>
</dbReference>
<dbReference type="Gene3D" id="1.25.40.10">
    <property type="entry name" value="Tetratricopeptide repeat domain"/>
    <property type="match status" value="1"/>
</dbReference>
<dbReference type="EMBL" id="ML977007">
    <property type="protein sequence ID" value="KAF1952875.1"/>
    <property type="molecule type" value="Genomic_DNA"/>
</dbReference>